<evidence type="ECO:0000313" key="3">
    <source>
        <dbReference type="Proteomes" id="UP000441455"/>
    </source>
</evidence>
<evidence type="ECO:0000259" key="1">
    <source>
        <dbReference type="Pfam" id="PF24032"/>
    </source>
</evidence>
<protein>
    <recommendedName>
        <fullName evidence="1">YqbQ/XkdQ domain-containing protein</fullName>
    </recommendedName>
</protein>
<sequence>MSTMFGRSLFGHLIYAGPDQGGAGSIDTSVPDFYPGQFTVIAYNKSGTKTAYFGSGAEHNALSKVTFEIGETGCGNVELTFHELPSNAELDYMQRIDIHLFGDRSPWYSGYIINRPVKGTTDTTYTFKGYGYYNQLSSYLIFKTYENMDPGDIVRDIAVEAEKHLDIVFNDIKIEKAGYTCTKIVFDGVTIKDALKTLSEFATDFVYGVDERRNIYFKPRVKEINEQARLTVGKHITSYSPTWNVDKVVNWVRTKGGNVDDQGEQWLCVAKDDASIQKYGYRMKVLSLPSAYAVADAQRYSDNYIAQYKDPIKSATVKGVSLEYPLVDGSFNVRHMTTEGMAEIRTLSGDVHDYPITKLKYTVSPDKGISCDMTLGEPPFTVDQYLAGVERNAKNLEQAQATAIKQLHK</sequence>
<name>A0A6N7VL87_ACIFE</name>
<dbReference type="AlphaFoldDB" id="A0A6N7VL87"/>
<accession>A0A6N7VL87</accession>
<gene>
    <name evidence="2" type="ORF">FX155_07720</name>
</gene>
<comment type="caution">
    <text evidence="2">The sequence shown here is derived from an EMBL/GenBank/DDBJ whole genome shotgun (WGS) entry which is preliminary data.</text>
</comment>
<dbReference type="EMBL" id="VULN01000010">
    <property type="protein sequence ID" value="MSS82479.1"/>
    <property type="molecule type" value="Genomic_DNA"/>
</dbReference>
<proteinExistence type="predicted"/>
<dbReference type="RefSeq" id="WP_071142625.1">
    <property type="nucleotide sequence ID" value="NZ_JAXVQC010000183.1"/>
</dbReference>
<reference evidence="2 3" key="1">
    <citation type="submission" date="2019-08" db="EMBL/GenBank/DDBJ databases">
        <title>In-depth cultivation of the pig gut microbiome towards novel bacterial diversity and tailored functional studies.</title>
        <authorList>
            <person name="Wylensek D."/>
            <person name="Hitch T.C.A."/>
            <person name="Clavel T."/>
        </authorList>
    </citation>
    <scope>NUCLEOTIDE SEQUENCE [LARGE SCALE GENOMIC DNA]</scope>
    <source>
        <strain evidence="2 3">WCA-389-WT-5B</strain>
    </source>
</reference>
<dbReference type="Proteomes" id="UP000441455">
    <property type="component" value="Unassembled WGS sequence"/>
</dbReference>
<dbReference type="Pfam" id="PF24032">
    <property type="entry name" value="YQBQ"/>
    <property type="match status" value="1"/>
</dbReference>
<feature type="domain" description="YqbQ/XkdQ" evidence="1">
    <location>
        <begin position="98"/>
        <end position="320"/>
    </location>
</feature>
<organism evidence="2 3">
    <name type="scientific">Acidaminococcus fermentans</name>
    <dbReference type="NCBI Taxonomy" id="905"/>
    <lineage>
        <taxon>Bacteria</taxon>
        <taxon>Bacillati</taxon>
        <taxon>Bacillota</taxon>
        <taxon>Negativicutes</taxon>
        <taxon>Acidaminococcales</taxon>
        <taxon>Acidaminococcaceae</taxon>
        <taxon>Acidaminococcus</taxon>
    </lineage>
</organism>
<dbReference type="OrthoDB" id="3034100at2"/>
<dbReference type="GeneID" id="88862163"/>
<evidence type="ECO:0000313" key="2">
    <source>
        <dbReference type="EMBL" id="MSS82479.1"/>
    </source>
</evidence>
<dbReference type="InterPro" id="IPR056937">
    <property type="entry name" value="YqbQ/XkdQ"/>
</dbReference>